<accession>A0A9X2BG23</accession>
<name>A0A9X2BG23_9BACL</name>
<sequence>MECKVRDSCGGSGTGETHRRMRRGGSAHAPRKASMLKRKSTTPKSNKGYENSLVKSFVCKRSCFFVECD</sequence>
<gene>
    <name evidence="2" type="ORF">LCY76_05995</name>
</gene>
<dbReference type="EMBL" id="JAIWJX010000002">
    <property type="protein sequence ID" value="MCK6256153.1"/>
    <property type="molecule type" value="Genomic_DNA"/>
</dbReference>
<feature type="region of interest" description="Disordered" evidence="1">
    <location>
        <begin position="1"/>
        <end position="47"/>
    </location>
</feature>
<reference evidence="2" key="1">
    <citation type="submission" date="2021-09" db="EMBL/GenBank/DDBJ databases">
        <title>Genome analysis of Fictibacillus sp. KIGAM418 isolated from marine sediment.</title>
        <authorList>
            <person name="Seo M.-J."/>
            <person name="Cho E.-S."/>
            <person name="Hwang C.Y."/>
        </authorList>
    </citation>
    <scope>NUCLEOTIDE SEQUENCE</scope>
    <source>
        <strain evidence="2">KIGAM418</strain>
    </source>
</reference>
<protein>
    <submittedName>
        <fullName evidence="2">Uncharacterized protein</fullName>
    </submittedName>
</protein>
<evidence type="ECO:0000256" key="1">
    <source>
        <dbReference type="SAM" id="MobiDB-lite"/>
    </source>
</evidence>
<organism evidence="2 3">
    <name type="scientific">Fictibacillus marinisediminis</name>
    <dbReference type="NCBI Taxonomy" id="2878389"/>
    <lineage>
        <taxon>Bacteria</taxon>
        <taxon>Bacillati</taxon>
        <taxon>Bacillota</taxon>
        <taxon>Bacilli</taxon>
        <taxon>Bacillales</taxon>
        <taxon>Fictibacillaceae</taxon>
        <taxon>Fictibacillus</taxon>
    </lineage>
</organism>
<dbReference type="Proteomes" id="UP001139011">
    <property type="component" value="Unassembled WGS sequence"/>
</dbReference>
<dbReference type="AlphaFoldDB" id="A0A9X2BG23"/>
<evidence type="ECO:0000313" key="2">
    <source>
        <dbReference type="EMBL" id="MCK6256153.1"/>
    </source>
</evidence>
<proteinExistence type="predicted"/>
<comment type="caution">
    <text evidence="2">The sequence shown here is derived from an EMBL/GenBank/DDBJ whole genome shotgun (WGS) entry which is preliminary data.</text>
</comment>
<keyword evidence="3" id="KW-1185">Reference proteome</keyword>
<feature type="compositionally biased region" description="Basic residues" evidence="1">
    <location>
        <begin position="19"/>
        <end position="41"/>
    </location>
</feature>
<evidence type="ECO:0000313" key="3">
    <source>
        <dbReference type="Proteomes" id="UP001139011"/>
    </source>
</evidence>